<proteinExistence type="predicted"/>
<dbReference type="Proteomes" id="UP000064007">
    <property type="component" value="Chromosome 1"/>
</dbReference>
<dbReference type="STRING" id="1581557.BN1208_0548"/>
<dbReference type="HOGENOM" id="CLU_1914600_0_0_4"/>
<dbReference type="RefSeq" id="WP_046487693.1">
    <property type="nucleotide sequence ID" value="NZ_LN827929.1"/>
</dbReference>
<feature type="chain" id="PRO_5002303592" description="Surface-adhesin protein E-like domain-containing protein" evidence="1">
    <location>
        <begin position="23"/>
        <end position="132"/>
    </location>
</feature>
<evidence type="ECO:0000313" key="3">
    <source>
        <dbReference type="EMBL" id="CEZ19436.1"/>
    </source>
</evidence>
<dbReference type="OrthoDB" id="7359917at2"/>
<feature type="signal peptide" evidence="1">
    <location>
        <begin position="1"/>
        <end position="22"/>
    </location>
</feature>
<name>A0A0D6EVB6_9PROT</name>
<evidence type="ECO:0000256" key="1">
    <source>
        <dbReference type="SAM" id="SignalP"/>
    </source>
</evidence>
<dbReference type="EMBL" id="LN827929">
    <property type="protein sequence ID" value="CEZ19436.1"/>
    <property type="molecule type" value="Genomic_DNA"/>
</dbReference>
<feature type="domain" description="Surface-adhesin protein E-like" evidence="2">
    <location>
        <begin position="24"/>
        <end position="130"/>
    </location>
</feature>
<protein>
    <recommendedName>
        <fullName evidence="2">Surface-adhesin protein E-like domain-containing protein</fullName>
    </recommendedName>
</protein>
<evidence type="ECO:0000259" key="2">
    <source>
        <dbReference type="Pfam" id="PF16747"/>
    </source>
</evidence>
<dbReference type="KEGG" id="mbat:BN1208_0548"/>
<dbReference type="AlphaFoldDB" id="A0A0D6EVB6"/>
<evidence type="ECO:0000313" key="4">
    <source>
        <dbReference type="Proteomes" id="UP000064007"/>
    </source>
</evidence>
<reference evidence="4" key="1">
    <citation type="submission" date="2014-12" db="EMBL/GenBank/DDBJ databases">
        <authorList>
            <person name="Salcher M.M."/>
        </authorList>
    </citation>
    <scope>NUCLEOTIDE SEQUENCE [LARGE SCALE GENOMIC DNA]</scope>
    <source>
        <strain evidence="4">MMS-10A-171</strain>
    </source>
</reference>
<dbReference type="Pfam" id="PF16747">
    <property type="entry name" value="Adhesin_E"/>
    <property type="match status" value="1"/>
</dbReference>
<sequence>MNRLLAFLIFIFLSLASSRSFAEWIEINKSVSGNTFYMDTAKIKNNNGKVYYWTIQDYLKPADGIFSGKSYIEATCKTPLKQRYLAVTLYAGPMATGQSFSVSAKEIEAVGWRTPHPGSAEEGNQKYACKFK</sequence>
<accession>A0A0D6EVB6</accession>
<keyword evidence="1" id="KW-0732">Signal</keyword>
<dbReference type="InterPro" id="IPR031939">
    <property type="entry name" value="Adhesin_E-like"/>
</dbReference>
<keyword evidence="4" id="KW-1185">Reference proteome</keyword>
<organism evidence="3 4">
    <name type="scientific">Candidatus Methylopumilus planktonicus</name>
    <dbReference type="NCBI Taxonomy" id="1581557"/>
    <lineage>
        <taxon>Bacteria</taxon>
        <taxon>Pseudomonadati</taxon>
        <taxon>Pseudomonadota</taxon>
        <taxon>Betaproteobacteria</taxon>
        <taxon>Nitrosomonadales</taxon>
        <taxon>Methylophilaceae</taxon>
        <taxon>Candidatus Methylopumilus</taxon>
    </lineage>
</organism>
<gene>
    <name evidence="3" type="ORF">BN1208_0548</name>
</gene>